<sequence>MIPGLQFCSTTTNHHLRIEITMLFFKIAAL</sequence>
<dbReference type="EMBL" id="GBRH01198154">
    <property type="protein sequence ID" value="JAD99741.1"/>
    <property type="molecule type" value="Transcribed_RNA"/>
</dbReference>
<dbReference type="AlphaFoldDB" id="A0A0A9EI32"/>
<reference evidence="1" key="1">
    <citation type="submission" date="2014-09" db="EMBL/GenBank/DDBJ databases">
        <authorList>
            <person name="Magalhaes I.L.F."/>
            <person name="Oliveira U."/>
            <person name="Santos F.R."/>
            <person name="Vidigal T.H.D.A."/>
            <person name="Brescovit A.D."/>
            <person name="Santos A.J."/>
        </authorList>
    </citation>
    <scope>NUCLEOTIDE SEQUENCE</scope>
    <source>
        <tissue evidence="1">Shoot tissue taken approximately 20 cm above the soil surface</tissue>
    </source>
</reference>
<proteinExistence type="predicted"/>
<evidence type="ECO:0000313" key="1">
    <source>
        <dbReference type="EMBL" id="JAD99741.1"/>
    </source>
</evidence>
<protein>
    <submittedName>
        <fullName evidence="1">Uncharacterized protein</fullName>
    </submittedName>
</protein>
<reference evidence="1" key="2">
    <citation type="journal article" date="2015" name="Data Brief">
        <title>Shoot transcriptome of the giant reed, Arundo donax.</title>
        <authorList>
            <person name="Barrero R.A."/>
            <person name="Guerrero F.D."/>
            <person name="Moolhuijzen P."/>
            <person name="Goolsby J.A."/>
            <person name="Tidwell J."/>
            <person name="Bellgard S.E."/>
            <person name="Bellgard M.I."/>
        </authorList>
    </citation>
    <scope>NUCLEOTIDE SEQUENCE</scope>
    <source>
        <tissue evidence="1">Shoot tissue taken approximately 20 cm above the soil surface</tissue>
    </source>
</reference>
<organism evidence="1">
    <name type="scientific">Arundo donax</name>
    <name type="common">Giant reed</name>
    <name type="synonym">Donax arundinaceus</name>
    <dbReference type="NCBI Taxonomy" id="35708"/>
    <lineage>
        <taxon>Eukaryota</taxon>
        <taxon>Viridiplantae</taxon>
        <taxon>Streptophyta</taxon>
        <taxon>Embryophyta</taxon>
        <taxon>Tracheophyta</taxon>
        <taxon>Spermatophyta</taxon>
        <taxon>Magnoliopsida</taxon>
        <taxon>Liliopsida</taxon>
        <taxon>Poales</taxon>
        <taxon>Poaceae</taxon>
        <taxon>PACMAD clade</taxon>
        <taxon>Arundinoideae</taxon>
        <taxon>Arundineae</taxon>
        <taxon>Arundo</taxon>
    </lineage>
</organism>
<name>A0A0A9EI32_ARUDO</name>
<accession>A0A0A9EI32</accession>